<keyword evidence="5 6" id="KW-0472">Membrane</keyword>
<feature type="transmembrane region" description="Helical" evidence="6">
    <location>
        <begin position="296"/>
        <end position="313"/>
    </location>
</feature>
<keyword evidence="2" id="KW-1003">Cell membrane</keyword>
<feature type="transmembrane region" description="Helical" evidence="6">
    <location>
        <begin position="14"/>
        <end position="35"/>
    </location>
</feature>
<dbReference type="PANTHER" id="PTHR30250">
    <property type="entry name" value="PST FAMILY PREDICTED COLANIC ACID TRANSPORTER"/>
    <property type="match status" value="1"/>
</dbReference>
<feature type="transmembrane region" description="Helical" evidence="6">
    <location>
        <begin position="55"/>
        <end position="73"/>
    </location>
</feature>
<feature type="transmembrane region" description="Helical" evidence="6">
    <location>
        <begin position="179"/>
        <end position="202"/>
    </location>
</feature>
<dbReference type="AlphaFoldDB" id="A0A381N6W0"/>
<feature type="transmembrane region" description="Helical" evidence="6">
    <location>
        <begin position="362"/>
        <end position="381"/>
    </location>
</feature>
<reference evidence="7" key="1">
    <citation type="submission" date="2018-05" db="EMBL/GenBank/DDBJ databases">
        <authorList>
            <person name="Lanie J.A."/>
            <person name="Ng W.-L."/>
            <person name="Kazmierczak K.M."/>
            <person name="Andrzejewski T.M."/>
            <person name="Davidsen T.M."/>
            <person name="Wayne K.J."/>
            <person name="Tettelin H."/>
            <person name="Glass J.I."/>
            <person name="Rusch D."/>
            <person name="Podicherti R."/>
            <person name="Tsui H.-C.T."/>
            <person name="Winkler M.E."/>
        </authorList>
    </citation>
    <scope>NUCLEOTIDE SEQUENCE</scope>
</reference>
<dbReference type="InterPro" id="IPR050833">
    <property type="entry name" value="Poly_Biosynth_Transport"/>
</dbReference>
<evidence type="ECO:0000256" key="1">
    <source>
        <dbReference type="ARBA" id="ARBA00004651"/>
    </source>
</evidence>
<evidence type="ECO:0000256" key="3">
    <source>
        <dbReference type="ARBA" id="ARBA00022692"/>
    </source>
</evidence>
<organism evidence="7">
    <name type="scientific">marine metagenome</name>
    <dbReference type="NCBI Taxonomy" id="408172"/>
    <lineage>
        <taxon>unclassified sequences</taxon>
        <taxon>metagenomes</taxon>
        <taxon>ecological metagenomes</taxon>
    </lineage>
</organism>
<dbReference type="InterPro" id="IPR002797">
    <property type="entry name" value="Polysacc_synth"/>
</dbReference>
<gene>
    <name evidence="7" type="ORF">METZ01_LOCUS3043</name>
</gene>
<feature type="transmembrane region" description="Helical" evidence="6">
    <location>
        <begin position="120"/>
        <end position="141"/>
    </location>
</feature>
<feature type="transmembrane region" description="Helical" evidence="6">
    <location>
        <begin position="253"/>
        <end position="276"/>
    </location>
</feature>
<dbReference type="PANTHER" id="PTHR30250:SF11">
    <property type="entry name" value="O-ANTIGEN TRANSPORTER-RELATED"/>
    <property type="match status" value="1"/>
</dbReference>
<feature type="transmembrane region" description="Helical" evidence="6">
    <location>
        <begin position="419"/>
        <end position="440"/>
    </location>
</feature>
<feature type="transmembrane region" description="Helical" evidence="6">
    <location>
        <begin position="93"/>
        <end position="114"/>
    </location>
</feature>
<feature type="transmembrane region" description="Helical" evidence="6">
    <location>
        <begin position="452"/>
        <end position="469"/>
    </location>
</feature>
<protein>
    <submittedName>
        <fullName evidence="7">Uncharacterized protein</fullName>
    </submittedName>
</protein>
<feature type="transmembrane region" description="Helical" evidence="6">
    <location>
        <begin position="222"/>
        <end position="241"/>
    </location>
</feature>
<feature type="transmembrane region" description="Helical" evidence="6">
    <location>
        <begin position="333"/>
        <end position="350"/>
    </location>
</feature>
<accession>A0A381N6W0</accession>
<dbReference type="EMBL" id="UINC01000156">
    <property type="protein sequence ID" value="SUZ50189.1"/>
    <property type="molecule type" value="Genomic_DNA"/>
</dbReference>
<dbReference type="GO" id="GO:0005886">
    <property type="term" value="C:plasma membrane"/>
    <property type="evidence" value="ECO:0007669"/>
    <property type="project" value="UniProtKB-SubCell"/>
</dbReference>
<comment type="subcellular location">
    <subcellularLocation>
        <location evidence="1">Cell membrane</location>
        <topology evidence="1">Multi-pass membrane protein</topology>
    </subcellularLocation>
</comment>
<feature type="transmembrane region" description="Helical" evidence="6">
    <location>
        <begin position="153"/>
        <end position="173"/>
    </location>
</feature>
<dbReference type="Pfam" id="PF01943">
    <property type="entry name" value="Polysacc_synt"/>
    <property type="match status" value="1"/>
</dbReference>
<keyword evidence="3 6" id="KW-0812">Transmembrane</keyword>
<sequence length="493" mass="56243">MNIRDKTKAFIKNFVIYGLGNIANKIITVVLIPVTTRYLLVMEVGLLALLEMLELFLTTILMMGIGNAVWRYLGRDTEENDRTIIFSAYIGRLAINILIVAVLIIFSDLITRFLNIPPEYLNLVILIIVNSLLVAASNFVLSLWRYFDHSLQFSIYSTARFFLIVSFSLYFVIVLDLRVLGIVYAKLIVNGLGFLYSILYVFIKYRSTISSSVYLKLQRYGFYFILLALVTPILNTANRLFINHFLTLDEVAIFSIAFKFGMLINILLVTPMQLAWLPMMYKLGTDTKSTRYYRDFAYYYTIIASLVFILIAIFREQLLLALTTADYLTGAKYIPMVAAAYLINGYRHFFMSGSAIKDKTSFLGYASIMTIIINLLLNNWLIGSFGIWGAVVTTLLSYIVLSVTILMASQTIIKVNWGWPKISGVMLCMVIFILIHEYIISSNFLPNWTLKSIIFIGYILALRLTGLISQKEIRGLIELMDKIMSRLAIKNSN</sequence>
<evidence type="ECO:0000256" key="2">
    <source>
        <dbReference type="ARBA" id="ARBA00022475"/>
    </source>
</evidence>
<evidence type="ECO:0000313" key="7">
    <source>
        <dbReference type="EMBL" id="SUZ50189.1"/>
    </source>
</evidence>
<evidence type="ECO:0000256" key="4">
    <source>
        <dbReference type="ARBA" id="ARBA00022989"/>
    </source>
</evidence>
<feature type="transmembrane region" description="Helical" evidence="6">
    <location>
        <begin position="387"/>
        <end position="407"/>
    </location>
</feature>
<evidence type="ECO:0000256" key="6">
    <source>
        <dbReference type="SAM" id="Phobius"/>
    </source>
</evidence>
<evidence type="ECO:0000256" key="5">
    <source>
        <dbReference type="ARBA" id="ARBA00023136"/>
    </source>
</evidence>
<keyword evidence="4 6" id="KW-1133">Transmembrane helix</keyword>
<proteinExistence type="predicted"/>
<name>A0A381N6W0_9ZZZZ</name>